<dbReference type="InterPro" id="IPR052546">
    <property type="entry name" value="Transposase_8_domain"/>
</dbReference>
<accession>A0ABT2PKC4</accession>
<dbReference type="EMBL" id="JAODYH010000004">
    <property type="protein sequence ID" value="MCT9810930.1"/>
    <property type="molecule type" value="Genomic_DNA"/>
</dbReference>
<comment type="caution">
    <text evidence="1">The sequence shown here is derived from an EMBL/GenBank/DDBJ whole genome shotgun (WGS) entry which is preliminary data.</text>
</comment>
<dbReference type="Proteomes" id="UP001525968">
    <property type="component" value="Unassembled WGS sequence"/>
</dbReference>
<protein>
    <submittedName>
        <fullName evidence="1">Transposase</fullName>
    </submittedName>
</protein>
<dbReference type="PANTHER" id="PTHR33609">
    <property type="entry name" value="LOW CALCIUM RESPONSE LOCUS PROTEIN S"/>
    <property type="match status" value="1"/>
</dbReference>
<name>A0ABT2PKC4_9BURK</name>
<organism evidence="1 2">
    <name type="scientific">Acidovorax bellezanensis</name>
    <dbReference type="NCBI Taxonomy" id="2976702"/>
    <lineage>
        <taxon>Bacteria</taxon>
        <taxon>Pseudomonadati</taxon>
        <taxon>Pseudomonadota</taxon>
        <taxon>Betaproteobacteria</taxon>
        <taxon>Burkholderiales</taxon>
        <taxon>Comamonadaceae</taxon>
        <taxon>Acidovorax</taxon>
    </lineage>
</organism>
<dbReference type="InterPro" id="IPR009057">
    <property type="entry name" value="Homeodomain-like_sf"/>
</dbReference>
<proteinExistence type="predicted"/>
<gene>
    <name evidence="1" type="ORF">N0K08_09810</name>
</gene>
<evidence type="ECO:0000313" key="2">
    <source>
        <dbReference type="Proteomes" id="UP001525968"/>
    </source>
</evidence>
<dbReference type="SUPFAM" id="SSF46689">
    <property type="entry name" value="Homeodomain-like"/>
    <property type="match status" value="1"/>
</dbReference>
<sequence>MSGLVAILGLTSPLNSGLSKLELRLLSGRPKRAKGEAMKRSRFSEEQIAYALRLADSGTPVVDMCRQIGISEAAYHTWKKKFGDLGVTELKRLKMLEDENTRLKCIVADLTLDKQIL</sequence>
<dbReference type="PANTHER" id="PTHR33609:SF1">
    <property type="entry name" value="TRANSPOSASE"/>
    <property type="match status" value="1"/>
</dbReference>
<keyword evidence="2" id="KW-1185">Reference proteome</keyword>
<dbReference type="Pfam" id="PF01527">
    <property type="entry name" value="HTH_Tnp_1"/>
    <property type="match status" value="1"/>
</dbReference>
<reference evidence="1 2" key="1">
    <citation type="submission" date="2022-09" db="EMBL/GenBank/DDBJ databases">
        <title>Draft genome of isolate Be4.</title>
        <authorList>
            <person name="Sanchez-Castro I."/>
            <person name="Martinez-Rodriguez P."/>
            <person name="Descostes M."/>
            <person name="Merroun M."/>
        </authorList>
    </citation>
    <scope>NUCLEOTIDE SEQUENCE [LARGE SCALE GENOMIC DNA]</scope>
    <source>
        <strain evidence="1 2">Be4</strain>
    </source>
</reference>
<dbReference type="RefSeq" id="WP_261500083.1">
    <property type="nucleotide sequence ID" value="NZ_JAODYH010000004.1"/>
</dbReference>
<evidence type="ECO:0000313" key="1">
    <source>
        <dbReference type="EMBL" id="MCT9810930.1"/>
    </source>
</evidence>
<dbReference type="InterPro" id="IPR002514">
    <property type="entry name" value="Transposase_8"/>
</dbReference>